<feature type="repeat" description="Hemopexin" evidence="14">
    <location>
        <begin position="509"/>
        <end position="554"/>
    </location>
</feature>
<dbReference type="CDD" id="cd04278">
    <property type="entry name" value="ZnMc_MMP"/>
    <property type="match status" value="1"/>
</dbReference>
<feature type="binding site" description="in inhibited form" evidence="12">
    <location>
        <position position="118"/>
    </location>
    <ligand>
        <name>Zn(2+)</name>
        <dbReference type="ChEBI" id="CHEBI:29105"/>
        <label>2</label>
        <note>catalytic</note>
    </ligand>
</feature>
<dbReference type="SUPFAM" id="SSF47090">
    <property type="entry name" value="PGBD-like"/>
    <property type="match status" value="1"/>
</dbReference>
<dbReference type="GO" id="GO:0030574">
    <property type="term" value="P:collagen catabolic process"/>
    <property type="evidence" value="ECO:0007669"/>
    <property type="project" value="TreeGrafter"/>
</dbReference>
<keyword evidence="18" id="KW-1185">Reference proteome</keyword>
<evidence type="ECO:0000313" key="18">
    <source>
        <dbReference type="Proteomes" id="UP000593565"/>
    </source>
</evidence>
<feature type="binding site" evidence="12">
    <location>
        <position position="213"/>
    </location>
    <ligand>
        <name>Zn(2+)</name>
        <dbReference type="ChEBI" id="CHEBI:29105"/>
        <label>1</label>
    </ligand>
</feature>
<dbReference type="GO" id="GO:0006508">
    <property type="term" value="P:proteolysis"/>
    <property type="evidence" value="ECO:0007669"/>
    <property type="project" value="UniProtKB-KW"/>
</dbReference>
<evidence type="ECO:0000256" key="3">
    <source>
        <dbReference type="ARBA" id="ARBA00022723"/>
    </source>
</evidence>
<feature type="binding site" evidence="11">
    <location>
        <position position="275"/>
    </location>
    <ligand>
        <name>Zn(2+)</name>
        <dbReference type="ChEBI" id="CHEBI:29105"/>
        <label>2</label>
        <note>catalytic</note>
    </ligand>
</feature>
<dbReference type="GO" id="GO:0031012">
    <property type="term" value="C:extracellular matrix"/>
    <property type="evidence" value="ECO:0007669"/>
    <property type="project" value="InterPro"/>
</dbReference>
<evidence type="ECO:0000256" key="7">
    <source>
        <dbReference type="ARBA" id="ARBA00022837"/>
    </source>
</evidence>
<proteinExistence type="inferred from homology"/>
<dbReference type="GO" id="GO:0030198">
    <property type="term" value="P:extracellular matrix organization"/>
    <property type="evidence" value="ECO:0007669"/>
    <property type="project" value="TreeGrafter"/>
</dbReference>
<sequence>MSVSEGLEATNSAYRFGKVAAISPRNKMMKNLAVLYLSSAVMALASPGSAAPAPDLYSRGMDWLSRYGYLPPPDPRTGRLQTKEGMERAIRQMQRFAGLKETGTLDGDTLRQMSVPRCSLPDIVGAEDMLRKRRRKKRYALAGSSWEKTHLTWSVLSYPRLYSSLSQDHVKSILFYALKVWSDNTNLHFQAVSEDVADRAEIRISFERSLHDDGYPFDGKGGTLAHAFFPGQADINGDTHFDDEETWTYGAPDEEGTDLFTVAVHEFGHALGLSHSSTNPSIMRPYYQGPVGDIHKYTLPMDDLQAIQTLYGINVNRATPPPSGHTTRLPELPKNPSPTRTTQPNPVYQDRCEGGFDAVANIRGDVFFFKGAYFWRMQRSGSLVSLIPALIRNFWIGLPPGTDKIDAVYERKTDGRIIFFIGSQYWVFKDTAALPGYPRPLSEWGMRSQNERMVEQVDAAFVWVHNGNTYLFSGEQFWRFKENEAQTVPHPDADYPKSTSLWKGVPRVPDDIMSWGKAGDTYFFKDNSYWVLKSGGMDQDNVNPKSTATDWMFCPTPTPDIQSPFTPHSCKCNCNVNKASTFTGSSLLLISILFLCIRVLI</sequence>
<feature type="binding site" evidence="12">
    <location>
        <position position="243"/>
    </location>
    <ligand>
        <name>Ca(2+)</name>
        <dbReference type="ChEBI" id="CHEBI:29108"/>
        <label>1</label>
    </ligand>
</feature>
<dbReference type="EMBL" id="JAAGNN010000009">
    <property type="protein sequence ID" value="KAF4085384.1"/>
    <property type="molecule type" value="Genomic_DNA"/>
</dbReference>
<evidence type="ECO:0000256" key="14">
    <source>
        <dbReference type="PROSITE-ProRule" id="PRU01011"/>
    </source>
</evidence>
<feature type="region of interest" description="Disordered" evidence="15">
    <location>
        <begin position="316"/>
        <end position="346"/>
    </location>
</feature>
<dbReference type="InterPro" id="IPR036375">
    <property type="entry name" value="Hemopexin-like_dom_sf"/>
</dbReference>
<feature type="binding site" evidence="12">
    <location>
        <position position="238"/>
    </location>
    <ligand>
        <name>Ca(2+)</name>
        <dbReference type="ChEBI" id="CHEBI:29108"/>
        <label>2</label>
    </ligand>
</feature>
<reference evidence="17 18" key="1">
    <citation type="submission" date="2020-02" db="EMBL/GenBank/DDBJ databases">
        <title>A chromosome-scale genome assembly of the black bullhead catfish (Ameiurus melas).</title>
        <authorList>
            <person name="Wen M."/>
            <person name="Zham M."/>
            <person name="Cabau C."/>
            <person name="Klopp C."/>
            <person name="Donnadieu C."/>
            <person name="Roques C."/>
            <person name="Bouchez O."/>
            <person name="Lampietro C."/>
            <person name="Jouanno E."/>
            <person name="Herpin A."/>
            <person name="Louis A."/>
            <person name="Berthelot C."/>
            <person name="Parey E."/>
            <person name="Roest-Crollius H."/>
            <person name="Braasch I."/>
            <person name="Postlethwait J."/>
            <person name="Robinson-Rechavi M."/>
            <person name="Echchiki A."/>
            <person name="Begum T."/>
            <person name="Montfort J."/>
            <person name="Schartl M."/>
            <person name="Bobe J."/>
            <person name="Guiguen Y."/>
        </authorList>
    </citation>
    <scope>NUCLEOTIDE SEQUENCE [LARGE SCALE GENOMIC DNA]</scope>
    <source>
        <strain evidence="17">M_S1</strain>
        <tissue evidence="17">Blood</tissue>
    </source>
</reference>
<gene>
    <name evidence="17" type="ORF">AMELA_G00117450</name>
</gene>
<dbReference type="InterPro" id="IPR021190">
    <property type="entry name" value="Pept_M10A"/>
</dbReference>
<evidence type="ECO:0000256" key="11">
    <source>
        <dbReference type="PIRSR" id="PIRSR001191-2"/>
    </source>
</evidence>
<evidence type="ECO:0000256" key="9">
    <source>
        <dbReference type="ARBA" id="ARBA00023145"/>
    </source>
</evidence>
<feature type="binding site" evidence="12">
    <location>
        <position position="226"/>
    </location>
    <ligand>
        <name>Zn(2+)</name>
        <dbReference type="ChEBI" id="CHEBI:29105"/>
        <label>1</label>
    </ligand>
</feature>
<evidence type="ECO:0000256" key="15">
    <source>
        <dbReference type="SAM" id="MobiDB-lite"/>
    </source>
</evidence>
<comment type="cofactor">
    <cofactor evidence="12">
        <name>Ca(2+)</name>
        <dbReference type="ChEBI" id="CHEBI:29108"/>
    </cofactor>
    <text evidence="12">Can bind about 5 Ca(2+) ions per subunit.</text>
</comment>
<comment type="caution">
    <text evidence="17">The sequence shown here is derived from an EMBL/GenBank/DDBJ whole genome shotgun (WGS) entry which is preliminary data.</text>
</comment>
<feature type="binding site" evidence="12">
    <location>
        <position position="283"/>
    </location>
    <ligand>
        <name>Zn(2+)</name>
        <dbReference type="ChEBI" id="CHEBI:29105"/>
        <label>2</label>
        <note>catalytic</note>
    </ligand>
</feature>
<feature type="binding site" evidence="12">
    <location>
        <position position="219"/>
    </location>
    <ligand>
        <name>Ca(2+)</name>
        <dbReference type="ChEBI" id="CHEBI:29108"/>
        <label>3</label>
    </ligand>
</feature>
<keyword evidence="7 12" id="KW-0106">Calcium</keyword>
<feature type="active site" evidence="10">
    <location>
        <position position="266"/>
    </location>
</feature>
<dbReference type="GO" id="GO:0008270">
    <property type="term" value="F:zinc ion binding"/>
    <property type="evidence" value="ECO:0007669"/>
    <property type="project" value="InterPro"/>
</dbReference>
<dbReference type="InterPro" id="IPR018487">
    <property type="entry name" value="Hemopexin-like_repeat"/>
</dbReference>
<evidence type="ECO:0000256" key="10">
    <source>
        <dbReference type="PIRSR" id="PIRSR001191-1"/>
    </source>
</evidence>
<feature type="binding site" evidence="12">
    <location>
        <position position="245"/>
    </location>
    <ligand>
        <name>Ca(2+)</name>
        <dbReference type="ChEBI" id="CHEBI:29108"/>
        <label>1</label>
    </ligand>
</feature>
<dbReference type="SMART" id="SM00120">
    <property type="entry name" value="HX"/>
    <property type="match status" value="4"/>
</dbReference>
<dbReference type="FunFam" id="2.110.10.10:FF:000018">
    <property type="entry name" value="Matrix metallopeptidase 25b"/>
    <property type="match status" value="1"/>
</dbReference>
<dbReference type="SUPFAM" id="SSF55486">
    <property type="entry name" value="Metalloproteases ('zincins'), catalytic domain"/>
    <property type="match status" value="1"/>
</dbReference>
<dbReference type="InterPro" id="IPR033739">
    <property type="entry name" value="M10A_MMP"/>
</dbReference>
<dbReference type="FunFam" id="3.40.390.10:FF:000070">
    <property type="entry name" value="Matrix metallopeptidase 25b"/>
    <property type="match status" value="1"/>
</dbReference>
<comment type="cofactor">
    <cofactor evidence="12">
        <name>Zn(2+)</name>
        <dbReference type="ChEBI" id="CHEBI:29105"/>
    </cofactor>
    <text evidence="12">Binds 2 Zn(2+) ions per subunit.</text>
</comment>
<dbReference type="PANTHER" id="PTHR10201">
    <property type="entry name" value="MATRIX METALLOPROTEINASE"/>
    <property type="match status" value="1"/>
</dbReference>
<feature type="binding site" evidence="12">
    <location>
        <position position="211"/>
    </location>
    <ligand>
        <name>Zn(2+)</name>
        <dbReference type="ChEBI" id="CHEBI:29105"/>
        <label>1</label>
    </ligand>
</feature>
<dbReference type="InterPro" id="IPR024079">
    <property type="entry name" value="MetalloPept_cat_dom_sf"/>
</dbReference>
<dbReference type="InterPro" id="IPR002477">
    <property type="entry name" value="Peptidoglycan-bd-like"/>
</dbReference>
<keyword evidence="8" id="KW-0482">Metalloprotease</keyword>
<feature type="modified residue" description="Phosphotyrosine; by PKDCC" evidence="13">
    <location>
        <position position="437"/>
    </location>
</feature>
<feature type="binding site" evidence="11">
    <location>
        <position position="269"/>
    </location>
    <ligand>
        <name>Zn(2+)</name>
        <dbReference type="ChEBI" id="CHEBI:29105"/>
        <label>2</label>
        <note>catalytic</note>
    </ligand>
</feature>
<keyword evidence="9" id="KW-0865">Zymogen</keyword>
<dbReference type="GO" id="GO:0004222">
    <property type="term" value="F:metalloendopeptidase activity"/>
    <property type="evidence" value="ECO:0007669"/>
    <property type="project" value="InterPro"/>
</dbReference>
<feature type="repeat" description="Hemopexin" evidence="14">
    <location>
        <begin position="353"/>
        <end position="398"/>
    </location>
</feature>
<feature type="binding site" evidence="11">
    <location>
        <position position="265"/>
    </location>
    <ligand>
        <name>Zn(2+)</name>
        <dbReference type="ChEBI" id="CHEBI:29105"/>
        <label>2</label>
        <note>catalytic</note>
    </ligand>
</feature>
<dbReference type="AlphaFoldDB" id="A0A7J6ARI9"/>
<evidence type="ECO:0000256" key="8">
    <source>
        <dbReference type="ARBA" id="ARBA00023049"/>
    </source>
</evidence>
<evidence type="ECO:0000256" key="5">
    <source>
        <dbReference type="ARBA" id="ARBA00022801"/>
    </source>
</evidence>
<dbReference type="SUPFAM" id="SSF50923">
    <property type="entry name" value="Hemopexin-like domain"/>
    <property type="match status" value="1"/>
</dbReference>
<evidence type="ECO:0000256" key="13">
    <source>
        <dbReference type="PIRSR" id="PIRSR621190-4"/>
    </source>
</evidence>
<dbReference type="PRINTS" id="PR00138">
    <property type="entry name" value="MATRIXIN"/>
</dbReference>
<feature type="binding site" evidence="12">
    <location>
        <position position="242"/>
    </location>
    <ligand>
        <name>Ca(2+)</name>
        <dbReference type="ChEBI" id="CHEBI:29108"/>
        <label>3</label>
    </ligand>
</feature>
<feature type="binding site" evidence="12">
    <location>
        <position position="240"/>
    </location>
    <ligand>
        <name>Zn(2+)</name>
        <dbReference type="ChEBI" id="CHEBI:29105"/>
        <label>1</label>
    </ligand>
</feature>
<dbReference type="InterPro" id="IPR036365">
    <property type="entry name" value="PGBD-like_sf"/>
</dbReference>
<feature type="binding site" evidence="12">
    <location>
        <position position="198"/>
    </location>
    <ligand>
        <name>Ca(2+)</name>
        <dbReference type="ChEBI" id="CHEBI:29108"/>
        <label>2</label>
    </ligand>
</feature>
<feature type="binding site" evidence="12">
    <location>
        <position position="357"/>
    </location>
    <ligand>
        <name>Ca(2+)</name>
        <dbReference type="ChEBI" id="CHEBI:29108"/>
        <label>4</label>
    </ligand>
</feature>
<feature type="repeat" description="Hemopexin" evidence="14">
    <location>
        <begin position="402"/>
        <end position="448"/>
    </location>
</feature>
<dbReference type="Pfam" id="PF01471">
    <property type="entry name" value="PG_binding_1"/>
    <property type="match status" value="1"/>
</dbReference>
<accession>A0A7J6ARI9</accession>
<dbReference type="GO" id="GO:0005615">
    <property type="term" value="C:extracellular space"/>
    <property type="evidence" value="ECO:0007669"/>
    <property type="project" value="TreeGrafter"/>
</dbReference>
<dbReference type="SMART" id="SM00235">
    <property type="entry name" value="ZnMc"/>
    <property type="match status" value="1"/>
</dbReference>
<comment type="similarity">
    <text evidence="1">Belongs to the peptidase M10A family.</text>
</comment>
<dbReference type="PROSITE" id="PS51642">
    <property type="entry name" value="HEMOPEXIN_2"/>
    <property type="match status" value="4"/>
</dbReference>
<organism evidence="17 18">
    <name type="scientific">Ameiurus melas</name>
    <name type="common">Black bullhead</name>
    <name type="synonym">Silurus melas</name>
    <dbReference type="NCBI Taxonomy" id="219545"/>
    <lineage>
        <taxon>Eukaryota</taxon>
        <taxon>Metazoa</taxon>
        <taxon>Chordata</taxon>
        <taxon>Craniata</taxon>
        <taxon>Vertebrata</taxon>
        <taxon>Euteleostomi</taxon>
        <taxon>Actinopterygii</taxon>
        <taxon>Neopterygii</taxon>
        <taxon>Teleostei</taxon>
        <taxon>Ostariophysi</taxon>
        <taxon>Siluriformes</taxon>
        <taxon>Ictaluridae</taxon>
        <taxon>Ameiurus</taxon>
    </lineage>
</organism>
<evidence type="ECO:0000313" key="17">
    <source>
        <dbReference type="EMBL" id="KAF4085384.1"/>
    </source>
</evidence>
<dbReference type="Gene3D" id="2.110.10.10">
    <property type="entry name" value="Hemopexin-like domain"/>
    <property type="match status" value="1"/>
</dbReference>
<keyword evidence="4" id="KW-0677">Repeat</keyword>
<evidence type="ECO:0000256" key="6">
    <source>
        <dbReference type="ARBA" id="ARBA00022833"/>
    </source>
</evidence>
<dbReference type="Gene3D" id="3.40.390.10">
    <property type="entry name" value="Collagenase (Catalytic Domain)"/>
    <property type="match status" value="1"/>
</dbReference>
<feature type="repeat" description="Hemopexin" evidence="14">
    <location>
        <begin position="454"/>
        <end position="506"/>
    </location>
</feature>
<dbReference type="Proteomes" id="UP000593565">
    <property type="component" value="Unassembled WGS sequence"/>
</dbReference>
<evidence type="ECO:0000259" key="16">
    <source>
        <dbReference type="SMART" id="SM00235"/>
    </source>
</evidence>
<evidence type="ECO:0000256" key="1">
    <source>
        <dbReference type="ARBA" id="ARBA00010370"/>
    </source>
</evidence>
<protein>
    <recommendedName>
        <fullName evidence="16">Peptidase metallopeptidase domain-containing protein</fullName>
    </recommendedName>
</protein>
<dbReference type="PIRSF" id="PIRSF001191">
    <property type="entry name" value="Peptidase_M10A_matrix"/>
    <property type="match status" value="1"/>
</dbReference>
<feature type="binding site" evidence="12">
    <location>
        <position position="218"/>
    </location>
    <ligand>
        <name>Ca(2+)</name>
        <dbReference type="ChEBI" id="CHEBI:29108"/>
        <label>3</label>
    </ligand>
</feature>
<keyword evidence="5" id="KW-0378">Hydrolase</keyword>
<feature type="binding site" evidence="12">
    <location>
        <position position="406"/>
    </location>
    <ligand>
        <name>Ca(2+)</name>
        <dbReference type="ChEBI" id="CHEBI:29108"/>
        <label>4</label>
    </ligand>
</feature>
<feature type="compositionally biased region" description="Polar residues" evidence="15">
    <location>
        <begin position="337"/>
        <end position="346"/>
    </location>
</feature>
<dbReference type="Pfam" id="PF00045">
    <property type="entry name" value="Hemopexin"/>
    <property type="match status" value="4"/>
</dbReference>
<keyword evidence="3 11" id="KW-0479">Metal-binding</keyword>
<feature type="binding site" evidence="12">
    <location>
        <position position="245"/>
    </location>
    <ligand>
        <name>Ca(2+)</name>
        <dbReference type="ChEBI" id="CHEBI:29108"/>
        <label>3</label>
    </ligand>
</feature>
<name>A0A7J6ARI9_AMEME</name>
<evidence type="ECO:0000256" key="4">
    <source>
        <dbReference type="ARBA" id="ARBA00022737"/>
    </source>
</evidence>
<evidence type="ECO:0000256" key="2">
    <source>
        <dbReference type="ARBA" id="ARBA00022670"/>
    </source>
</evidence>
<feature type="binding site" evidence="12">
    <location>
        <position position="510"/>
    </location>
    <ligand>
        <name>Ca(2+)</name>
        <dbReference type="ChEBI" id="CHEBI:29108"/>
        <label>4</label>
    </ligand>
</feature>
<dbReference type="PANTHER" id="PTHR10201:SF287">
    <property type="entry name" value="MATRIX METALLOPEPTIDASE 25B-RELATED"/>
    <property type="match status" value="1"/>
</dbReference>
<feature type="binding site" evidence="12">
    <location>
        <position position="460"/>
    </location>
    <ligand>
        <name>Ca(2+)</name>
        <dbReference type="ChEBI" id="CHEBI:29108"/>
        <label>5</label>
    </ligand>
</feature>
<keyword evidence="6 11" id="KW-0862">Zinc</keyword>
<dbReference type="InterPro" id="IPR000585">
    <property type="entry name" value="Hemopexin-like_dom"/>
</dbReference>
<feature type="domain" description="Peptidase metallopeptidase" evidence="16">
    <location>
        <begin position="142"/>
        <end position="313"/>
    </location>
</feature>
<dbReference type="InterPro" id="IPR006026">
    <property type="entry name" value="Peptidase_Metallo"/>
</dbReference>
<dbReference type="CDD" id="cd00094">
    <property type="entry name" value="HX"/>
    <property type="match status" value="1"/>
</dbReference>
<keyword evidence="2" id="KW-0645">Protease</keyword>
<dbReference type="Pfam" id="PF00413">
    <property type="entry name" value="Peptidase_M10"/>
    <property type="match status" value="1"/>
</dbReference>
<dbReference type="InterPro" id="IPR001818">
    <property type="entry name" value="Pept_M10_metallopeptidase"/>
</dbReference>
<evidence type="ECO:0000256" key="12">
    <source>
        <dbReference type="PIRSR" id="PIRSR621190-2"/>
    </source>
</evidence>